<sequence>MNTVSWLLLILIVLAFIGVVVFKFKNRSAGGCGGACSGCASASQKDGSCSSAKEHIIHIQKMGR</sequence>
<name>A0A9D1IJ91_9BURK</name>
<keyword evidence="1" id="KW-1133">Transmembrane helix</keyword>
<comment type="caution">
    <text evidence="2">The sequence shown here is derived from an EMBL/GenBank/DDBJ whole genome shotgun (WGS) entry which is preliminary data.</text>
</comment>
<reference evidence="2" key="1">
    <citation type="submission" date="2020-10" db="EMBL/GenBank/DDBJ databases">
        <authorList>
            <person name="Gilroy R."/>
        </authorList>
    </citation>
    <scope>NUCLEOTIDE SEQUENCE</scope>
    <source>
        <strain evidence="2">7463</strain>
    </source>
</reference>
<accession>A0A9D1IJ91</accession>
<evidence type="ECO:0000313" key="2">
    <source>
        <dbReference type="EMBL" id="HIU37024.1"/>
    </source>
</evidence>
<dbReference type="Proteomes" id="UP000824083">
    <property type="component" value="Unassembled WGS sequence"/>
</dbReference>
<keyword evidence="1" id="KW-0812">Transmembrane</keyword>
<reference evidence="2" key="2">
    <citation type="journal article" date="2021" name="PeerJ">
        <title>Extensive microbial diversity within the chicken gut microbiome revealed by metagenomics and culture.</title>
        <authorList>
            <person name="Gilroy R."/>
            <person name="Ravi A."/>
            <person name="Getino M."/>
            <person name="Pursley I."/>
            <person name="Horton D.L."/>
            <person name="Alikhan N.F."/>
            <person name="Baker D."/>
            <person name="Gharbi K."/>
            <person name="Hall N."/>
            <person name="Watson M."/>
            <person name="Adriaenssens E.M."/>
            <person name="Foster-Nyarko E."/>
            <person name="Jarju S."/>
            <person name="Secka A."/>
            <person name="Antonio M."/>
            <person name="Oren A."/>
            <person name="Chaudhuri R.R."/>
            <person name="La Ragione R."/>
            <person name="Hildebrand F."/>
            <person name="Pallen M.J."/>
        </authorList>
    </citation>
    <scope>NUCLEOTIDE SEQUENCE</scope>
    <source>
        <strain evidence="2">7463</strain>
    </source>
</reference>
<evidence type="ECO:0000313" key="3">
    <source>
        <dbReference type="Proteomes" id="UP000824083"/>
    </source>
</evidence>
<keyword evidence="1" id="KW-0472">Membrane</keyword>
<evidence type="ECO:0000256" key="1">
    <source>
        <dbReference type="SAM" id="Phobius"/>
    </source>
</evidence>
<gene>
    <name evidence="2" type="ORF">IAC56_01955</name>
</gene>
<dbReference type="EMBL" id="DVMY01000034">
    <property type="protein sequence ID" value="HIU37024.1"/>
    <property type="molecule type" value="Genomic_DNA"/>
</dbReference>
<organism evidence="2 3">
    <name type="scientific">Candidatus Aphodousia faecigallinarum</name>
    <dbReference type="NCBI Taxonomy" id="2840677"/>
    <lineage>
        <taxon>Bacteria</taxon>
        <taxon>Pseudomonadati</taxon>
        <taxon>Pseudomonadota</taxon>
        <taxon>Betaproteobacteria</taxon>
        <taxon>Burkholderiales</taxon>
        <taxon>Sutterellaceae</taxon>
        <taxon>Sutterellaceae incertae sedis</taxon>
        <taxon>Candidatus Aphodousia</taxon>
    </lineage>
</organism>
<proteinExistence type="predicted"/>
<dbReference type="AlphaFoldDB" id="A0A9D1IJ91"/>
<feature type="transmembrane region" description="Helical" evidence="1">
    <location>
        <begin position="6"/>
        <end position="24"/>
    </location>
</feature>
<protein>
    <submittedName>
        <fullName evidence="2">FeoB-associated Cys-rich membrane protein</fullName>
    </submittedName>
</protein>